<evidence type="ECO:0000256" key="2">
    <source>
        <dbReference type="SAM" id="SignalP"/>
    </source>
</evidence>
<dbReference type="AlphaFoldDB" id="A0A9P4TYV5"/>
<keyword evidence="4" id="KW-1185">Reference proteome</keyword>
<comment type="caution">
    <text evidence="3">The sequence shown here is derived from an EMBL/GenBank/DDBJ whole genome shotgun (WGS) entry which is preliminary data.</text>
</comment>
<evidence type="ECO:0000313" key="4">
    <source>
        <dbReference type="Proteomes" id="UP000800235"/>
    </source>
</evidence>
<accession>A0A9P4TYV5</accession>
<dbReference type="Proteomes" id="UP000800235">
    <property type="component" value="Unassembled WGS sequence"/>
</dbReference>
<feature type="region of interest" description="Disordered" evidence="1">
    <location>
        <begin position="109"/>
        <end position="138"/>
    </location>
</feature>
<feature type="signal peptide" evidence="2">
    <location>
        <begin position="1"/>
        <end position="21"/>
    </location>
</feature>
<protein>
    <recommendedName>
        <fullName evidence="5">Pectate lyase</fullName>
    </recommendedName>
</protein>
<name>A0A9P4TYV5_9PEZI</name>
<feature type="chain" id="PRO_5040253797" description="Pectate lyase" evidence="2">
    <location>
        <begin position="22"/>
        <end position="315"/>
    </location>
</feature>
<organism evidence="3 4">
    <name type="scientific">Tothia fuscella</name>
    <dbReference type="NCBI Taxonomy" id="1048955"/>
    <lineage>
        <taxon>Eukaryota</taxon>
        <taxon>Fungi</taxon>
        <taxon>Dikarya</taxon>
        <taxon>Ascomycota</taxon>
        <taxon>Pezizomycotina</taxon>
        <taxon>Dothideomycetes</taxon>
        <taxon>Pleosporomycetidae</taxon>
        <taxon>Venturiales</taxon>
        <taxon>Cylindrosympodiaceae</taxon>
        <taxon>Tothia</taxon>
    </lineage>
</organism>
<reference evidence="3" key="1">
    <citation type="journal article" date="2020" name="Stud. Mycol.">
        <title>101 Dothideomycetes genomes: a test case for predicting lifestyles and emergence of pathogens.</title>
        <authorList>
            <person name="Haridas S."/>
            <person name="Albert R."/>
            <person name="Binder M."/>
            <person name="Bloem J."/>
            <person name="Labutti K."/>
            <person name="Salamov A."/>
            <person name="Andreopoulos B."/>
            <person name="Baker S."/>
            <person name="Barry K."/>
            <person name="Bills G."/>
            <person name="Bluhm B."/>
            <person name="Cannon C."/>
            <person name="Castanera R."/>
            <person name="Culley D."/>
            <person name="Daum C."/>
            <person name="Ezra D."/>
            <person name="Gonzalez J."/>
            <person name="Henrissat B."/>
            <person name="Kuo A."/>
            <person name="Liang C."/>
            <person name="Lipzen A."/>
            <person name="Lutzoni F."/>
            <person name="Magnuson J."/>
            <person name="Mondo S."/>
            <person name="Nolan M."/>
            <person name="Ohm R."/>
            <person name="Pangilinan J."/>
            <person name="Park H.-J."/>
            <person name="Ramirez L."/>
            <person name="Alfaro M."/>
            <person name="Sun H."/>
            <person name="Tritt A."/>
            <person name="Yoshinaga Y."/>
            <person name="Zwiers L.-H."/>
            <person name="Turgeon B."/>
            <person name="Goodwin S."/>
            <person name="Spatafora J."/>
            <person name="Crous P."/>
            <person name="Grigoriev I."/>
        </authorList>
    </citation>
    <scope>NUCLEOTIDE SEQUENCE</scope>
    <source>
        <strain evidence="3">CBS 130266</strain>
    </source>
</reference>
<gene>
    <name evidence="3" type="ORF">EJ08DRAFT_695946</name>
</gene>
<keyword evidence="2" id="KW-0732">Signal</keyword>
<evidence type="ECO:0000313" key="3">
    <source>
        <dbReference type="EMBL" id="KAF2431794.1"/>
    </source>
</evidence>
<evidence type="ECO:0000256" key="1">
    <source>
        <dbReference type="SAM" id="MobiDB-lite"/>
    </source>
</evidence>
<sequence>MIVPRSLQVTLTCMLLQTILALPGGNGLAEGYNFMKRIAAVPPTLYQTWKLTLDGKQYAVALDGQQPPPGTNVAGPKKDFVSMPFGECAVKEEPAWPKKQLSAESVKKCQAAKQAEPPKQRLKVGKRSSTSEVQLESGPVSADGKYSLGSRCSQSGRYLPHFLVGDDVKVGRTKICKSMLNWDNPEGKKLVAVDDEVYGSQNTNYRARRKIALTIWHTDVYKLIITHNYINHNLTTDAFNQAYDLCEQSMIYLGDTCNQGAFSTEKDPAQGKGFAFNAAKPGSVTWTNIKTGQAGITFQIGYKNCGYSGGDGNKC</sequence>
<evidence type="ECO:0008006" key="5">
    <source>
        <dbReference type="Google" id="ProtNLM"/>
    </source>
</evidence>
<proteinExistence type="predicted"/>
<dbReference type="EMBL" id="MU007029">
    <property type="protein sequence ID" value="KAF2431794.1"/>
    <property type="molecule type" value="Genomic_DNA"/>
</dbReference>